<evidence type="ECO:0000259" key="10">
    <source>
        <dbReference type="PROSITE" id="PS52015"/>
    </source>
</evidence>
<keyword evidence="7" id="KW-0653">Protein transport</keyword>
<evidence type="ECO:0000256" key="1">
    <source>
        <dbReference type="ARBA" id="ARBA00004383"/>
    </source>
</evidence>
<reference evidence="11 12" key="1">
    <citation type="submission" date="2019-06" db="EMBL/GenBank/DDBJ databases">
        <title>Genomic insights into carbon and energy metabolism of Deferribacter autotrophicus revealed new metabolic traits in the phylum Deferribacteres.</title>
        <authorList>
            <person name="Slobodkin A.I."/>
            <person name="Slobodkina G.B."/>
            <person name="Allioux M."/>
            <person name="Alain K."/>
            <person name="Jebbar M."/>
            <person name="Shadrin V."/>
            <person name="Kublanov I.V."/>
            <person name="Toshchakov S.V."/>
            <person name="Bonch-Osmolovskaya E.A."/>
        </authorList>
    </citation>
    <scope>NUCLEOTIDE SEQUENCE [LARGE SCALE GENOMIC DNA]</scope>
    <source>
        <strain evidence="11 12">SL50</strain>
    </source>
</reference>
<evidence type="ECO:0000256" key="7">
    <source>
        <dbReference type="ARBA" id="ARBA00022927"/>
    </source>
</evidence>
<keyword evidence="6" id="KW-0812">Transmembrane</keyword>
<comment type="caution">
    <text evidence="11">The sequence shown here is derived from an EMBL/GenBank/DDBJ whole genome shotgun (WGS) entry which is preliminary data.</text>
</comment>
<comment type="subcellular location">
    <subcellularLocation>
        <location evidence="1">Cell inner membrane</location>
        <topology evidence="1">Single-pass membrane protein</topology>
        <orientation evidence="1">Periplasmic side</orientation>
    </subcellularLocation>
</comment>
<dbReference type="EMBL" id="VFJB01000009">
    <property type="protein sequence ID" value="KAA0257030.1"/>
    <property type="molecule type" value="Genomic_DNA"/>
</dbReference>
<name>A0A5A8EZB8_9BACT</name>
<evidence type="ECO:0000313" key="12">
    <source>
        <dbReference type="Proteomes" id="UP000322876"/>
    </source>
</evidence>
<keyword evidence="3" id="KW-0813">Transport</keyword>
<protein>
    <submittedName>
        <fullName evidence="11">Energy transducer TonB</fullName>
    </submittedName>
</protein>
<comment type="similarity">
    <text evidence="2">Belongs to the TonB family.</text>
</comment>
<dbReference type="NCBIfam" id="TIGR01352">
    <property type="entry name" value="tonB_Cterm"/>
    <property type="match status" value="1"/>
</dbReference>
<proteinExistence type="inferred from homology"/>
<dbReference type="OrthoDB" id="9816142at2"/>
<keyword evidence="5" id="KW-0997">Cell inner membrane</keyword>
<evidence type="ECO:0000256" key="2">
    <source>
        <dbReference type="ARBA" id="ARBA00006555"/>
    </source>
</evidence>
<gene>
    <name evidence="11" type="ORF">FHQ18_10705</name>
</gene>
<dbReference type="SUPFAM" id="SSF74653">
    <property type="entry name" value="TolA/TonB C-terminal domain"/>
    <property type="match status" value="1"/>
</dbReference>
<dbReference type="PANTHER" id="PTHR33446">
    <property type="entry name" value="PROTEIN TONB-RELATED"/>
    <property type="match status" value="1"/>
</dbReference>
<keyword evidence="9" id="KW-0472">Membrane</keyword>
<dbReference type="InterPro" id="IPR037682">
    <property type="entry name" value="TonB_C"/>
</dbReference>
<feature type="domain" description="TonB C-terminal" evidence="10">
    <location>
        <begin position="181"/>
        <end position="268"/>
    </location>
</feature>
<evidence type="ECO:0000256" key="3">
    <source>
        <dbReference type="ARBA" id="ARBA00022448"/>
    </source>
</evidence>
<organism evidence="11 12">
    <name type="scientific">Deferribacter autotrophicus</name>
    <dbReference type="NCBI Taxonomy" id="500465"/>
    <lineage>
        <taxon>Bacteria</taxon>
        <taxon>Pseudomonadati</taxon>
        <taxon>Deferribacterota</taxon>
        <taxon>Deferribacteres</taxon>
        <taxon>Deferribacterales</taxon>
        <taxon>Deferribacteraceae</taxon>
        <taxon>Deferribacter</taxon>
    </lineage>
</organism>
<evidence type="ECO:0000256" key="6">
    <source>
        <dbReference type="ARBA" id="ARBA00022692"/>
    </source>
</evidence>
<keyword evidence="4" id="KW-1003">Cell membrane</keyword>
<dbReference type="GO" id="GO:0055085">
    <property type="term" value="P:transmembrane transport"/>
    <property type="evidence" value="ECO:0007669"/>
    <property type="project" value="InterPro"/>
</dbReference>
<accession>A0A5A8EZB8</accession>
<dbReference type="GO" id="GO:0015031">
    <property type="term" value="P:protein transport"/>
    <property type="evidence" value="ECO:0007669"/>
    <property type="project" value="UniProtKB-KW"/>
</dbReference>
<dbReference type="GO" id="GO:0098797">
    <property type="term" value="C:plasma membrane protein complex"/>
    <property type="evidence" value="ECO:0007669"/>
    <property type="project" value="TreeGrafter"/>
</dbReference>
<dbReference type="InterPro" id="IPR006260">
    <property type="entry name" value="TonB/TolA_C"/>
</dbReference>
<dbReference type="InterPro" id="IPR051045">
    <property type="entry name" value="TonB-dependent_transducer"/>
</dbReference>
<dbReference type="GO" id="GO:0031992">
    <property type="term" value="F:energy transducer activity"/>
    <property type="evidence" value="ECO:0007669"/>
    <property type="project" value="TreeGrafter"/>
</dbReference>
<dbReference type="Pfam" id="PF03544">
    <property type="entry name" value="TonB_C"/>
    <property type="match status" value="1"/>
</dbReference>
<dbReference type="Proteomes" id="UP000322876">
    <property type="component" value="Unassembled WGS sequence"/>
</dbReference>
<dbReference type="PROSITE" id="PS52015">
    <property type="entry name" value="TONB_CTD"/>
    <property type="match status" value="1"/>
</dbReference>
<dbReference type="AlphaFoldDB" id="A0A5A8EZB8"/>
<evidence type="ECO:0000256" key="8">
    <source>
        <dbReference type="ARBA" id="ARBA00022989"/>
    </source>
</evidence>
<keyword evidence="12" id="KW-1185">Reference proteome</keyword>
<evidence type="ECO:0000256" key="5">
    <source>
        <dbReference type="ARBA" id="ARBA00022519"/>
    </source>
</evidence>
<evidence type="ECO:0000313" key="11">
    <source>
        <dbReference type="EMBL" id="KAA0257030.1"/>
    </source>
</evidence>
<evidence type="ECO:0000256" key="9">
    <source>
        <dbReference type="ARBA" id="ARBA00023136"/>
    </source>
</evidence>
<evidence type="ECO:0000256" key="4">
    <source>
        <dbReference type="ARBA" id="ARBA00022475"/>
    </source>
</evidence>
<sequence length="268" mass="31740">MSFRFRGALLPFLLVSIFVHLVLFSFFKYENDFKRLNNNYISLSFVTIKKTQCVIQFKKRIDKNSTKKSNEFNNNLNRNLKIKKEKNIRNRTKISTKQHEHFTENIKKKSDNGLIVNKNTILEKKVTKVIDLKQKIVKKDSDENDINVKNGVERKVKGIKQIKRIAQFEYVKTIDPKIISIYRERVIRLISDKIEYPYIARKRGYEGYFLFQLSIDRDGNLVSYEVLKKDGKEILKKAAIKTLKAVRYPSHEYDKIEIKVPVLFKLVD</sequence>
<dbReference type="PANTHER" id="PTHR33446:SF2">
    <property type="entry name" value="PROTEIN TONB"/>
    <property type="match status" value="1"/>
</dbReference>
<dbReference type="Gene3D" id="3.30.1150.10">
    <property type="match status" value="1"/>
</dbReference>
<keyword evidence="8" id="KW-1133">Transmembrane helix</keyword>